<accession>A0A4P9Z1P0</accession>
<proteinExistence type="predicted"/>
<evidence type="ECO:0008006" key="3">
    <source>
        <dbReference type="Google" id="ProtNLM"/>
    </source>
</evidence>
<reference evidence="2" key="1">
    <citation type="journal article" date="2018" name="Nat. Microbiol.">
        <title>Leveraging single-cell genomics to expand the fungal tree of life.</title>
        <authorList>
            <person name="Ahrendt S.R."/>
            <person name="Quandt C.A."/>
            <person name="Ciobanu D."/>
            <person name="Clum A."/>
            <person name="Salamov A."/>
            <person name="Andreopoulos B."/>
            <person name="Cheng J.F."/>
            <person name="Woyke T."/>
            <person name="Pelin A."/>
            <person name="Henrissat B."/>
            <person name="Reynolds N.K."/>
            <person name="Benny G.L."/>
            <person name="Smith M.E."/>
            <person name="James T.Y."/>
            <person name="Grigoriev I.V."/>
        </authorList>
    </citation>
    <scope>NUCLEOTIDE SEQUENCE [LARGE SCALE GENOMIC DNA]</scope>
    <source>
        <strain evidence="2">Benny S71-1</strain>
    </source>
</reference>
<dbReference type="EMBL" id="KZ989466">
    <property type="protein sequence ID" value="RKP26276.1"/>
    <property type="molecule type" value="Genomic_DNA"/>
</dbReference>
<sequence>MADLPCHGEYREEASRVSLALAHLPHGMFHRRNALAETRCLHRVHIYLARGGSLADAAFVVALAAKYSWLPVIRMMFEFDQDSHELLRSPTHTAGIIGARGKMAVQRAKARRVHEEEPHGKPTTPAELALVHCAREGQEELLDLLLGYNVRPCVEALTAALERYRWPIVSKLVSAGVVPDMDTLDLMNQQMNLI</sequence>
<name>A0A4P9Z1P0_9FUNG</name>
<evidence type="ECO:0000313" key="2">
    <source>
        <dbReference type="Proteomes" id="UP000278143"/>
    </source>
</evidence>
<dbReference type="AlphaFoldDB" id="A0A4P9Z1P0"/>
<protein>
    <recommendedName>
        <fullName evidence="3">Ankyrin repeat-containing domain protein</fullName>
    </recommendedName>
</protein>
<dbReference type="OrthoDB" id="539213at2759"/>
<evidence type="ECO:0000313" key="1">
    <source>
        <dbReference type="EMBL" id="RKP26276.1"/>
    </source>
</evidence>
<organism evidence="1 2">
    <name type="scientific">Syncephalis pseudoplumigaleata</name>
    <dbReference type="NCBI Taxonomy" id="1712513"/>
    <lineage>
        <taxon>Eukaryota</taxon>
        <taxon>Fungi</taxon>
        <taxon>Fungi incertae sedis</taxon>
        <taxon>Zoopagomycota</taxon>
        <taxon>Zoopagomycotina</taxon>
        <taxon>Zoopagomycetes</taxon>
        <taxon>Zoopagales</taxon>
        <taxon>Piptocephalidaceae</taxon>
        <taxon>Syncephalis</taxon>
    </lineage>
</organism>
<gene>
    <name evidence="1" type="ORF">SYNPS1DRAFT_21923</name>
</gene>
<keyword evidence="2" id="KW-1185">Reference proteome</keyword>
<dbReference type="Proteomes" id="UP000278143">
    <property type="component" value="Unassembled WGS sequence"/>
</dbReference>